<dbReference type="InterPro" id="IPR036291">
    <property type="entry name" value="NAD(P)-bd_dom_sf"/>
</dbReference>
<sequence length="339" mass="36453">MENRAAVMPELQTIELREVPYPSLGPRDAVIEVQAVGVCGSDTTYYKVGYIGDWVVDGPIILGHEVAGRVAEVGSEVTRVKVGDRVAIEPGSPCRDCRDCMAGRYHLCRDLEFLATPPYDGALVQYLAMDERNLYPIPDSMSYEEGALLEPLSVGIWACKRANLEPGDDVLITGAGPVGVLAAQTARALGAGSVTLVDVSEFRLELARRLGFQIERSDAPSGRDFDVLLECSGAPGVLAAGLARLRTNGRAAMVGMPKQPVELPLSNLNDKELTLGLVHRYSHTWPTAIDLVASGRVDVESIVTHRFPLAGSEDALTLAGRVPDSMKAVVYPQQVDTLD</sequence>
<comment type="caution">
    <text evidence="8">The sequence shown here is derived from an EMBL/GenBank/DDBJ whole genome shotgun (WGS) entry which is preliminary data.</text>
</comment>
<dbReference type="Gene3D" id="3.90.180.10">
    <property type="entry name" value="Medium-chain alcohol dehydrogenases, catalytic domain"/>
    <property type="match status" value="1"/>
</dbReference>
<comment type="cofactor">
    <cofactor evidence="1 6">
        <name>Zn(2+)</name>
        <dbReference type="ChEBI" id="CHEBI:29105"/>
    </cofactor>
</comment>
<dbReference type="PANTHER" id="PTHR43161">
    <property type="entry name" value="SORBITOL DEHYDROGENASE"/>
    <property type="match status" value="1"/>
</dbReference>
<proteinExistence type="inferred from homology"/>
<accession>A0ABV6RNK1</accession>
<keyword evidence="3 6" id="KW-0479">Metal-binding</keyword>
<dbReference type="InterPro" id="IPR020843">
    <property type="entry name" value="ER"/>
</dbReference>
<dbReference type="Pfam" id="PF08240">
    <property type="entry name" value="ADH_N"/>
    <property type="match status" value="1"/>
</dbReference>
<evidence type="ECO:0000256" key="1">
    <source>
        <dbReference type="ARBA" id="ARBA00001947"/>
    </source>
</evidence>
<evidence type="ECO:0000256" key="4">
    <source>
        <dbReference type="ARBA" id="ARBA00022833"/>
    </source>
</evidence>
<dbReference type="Proteomes" id="UP001589896">
    <property type="component" value="Unassembled WGS sequence"/>
</dbReference>
<comment type="similarity">
    <text evidence="2 6">Belongs to the zinc-containing alcohol dehydrogenase family.</text>
</comment>
<dbReference type="Pfam" id="PF00107">
    <property type="entry name" value="ADH_zinc_N"/>
    <property type="match status" value="1"/>
</dbReference>
<feature type="domain" description="Enoyl reductase (ER)" evidence="7">
    <location>
        <begin position="9"/>
        <end position="330"/>
    </location>
</feature>
<dbReference type="InterPro" id="IPR045306">
    <property type="entry name" value="SDH-like"/>
</dbReference>
<name>A0ABV6RNK1_9GAMM</name>
<reference evidence="8 9" key="1">
    <citation type="submission" date="2024-09" db="EMBL/GenBank/DDBJ databases">
        <authorList>
            <person name="Sun Q."/>
            <person name="Mori K."/>
        </authorList>
    </citation>
    <scope>NUCLEOTIDE SEQUENCE [LARGE SCALE GENOMIC DNA]</scope>
    <source>
        <strain evidence="8 9">KCTC 23076</strain>
    </source>
</reference>
<keyword evidence="9" id="KW-1185">Reference proteome</keyword>
<evidence type="ECO:0000259" key="7">
    <source>
        <dbReference type="SMART" id="SM00829"/>
    </source>
</evidence>
<dbReference type="EMBL" id="JBHLTG010000002">
    <property type="protein sequence ID" value="MFC0678569.1"/>
    <property type="molecule type" value="Genomic_DNA"/>
</dbReference>
<dbReference type="InterPro" id="IPR013149">
    <property type="entry name" value="ADH-like_C"/>
</dbReference>
<dbReference type="PROSITE" id="PS00059">
    <property type="entry name" value="ADH_ZINC"/>
    <property type="match status" value="1"/>
</dbReference>
<dbReference type="InterPro" id="IPR011032">
    <property type="entry name" value="GroES-like_sf"/>
</dbReference>
<protein>
    <submittedName>
        <fullName evidence="8">NAD(P)-dependent alcohol dehydrogenase</fullName>
    </submittedName>
</protein>
<gene>
    <name evidence="8" type="ORF">ACFFGH_12035</name>
</gene>
<dbReference type="SUPFAM" id="SSF51735">
    <property type="entry name" value="NAD(P)-binding Rossmann-fold domains"/>
    <property type="match status" value="1"/>
</dbReference>
<evidence type="ECO:0000256" key="3">
    <source>
        <dbReference type="ARBA" id="ARBA00022723"/>
    </source>
</evidence>
<keyword evidence="5" id="KW-0560">Oxidoreductase</keyword>
<dbReference type="InterPro" id="IPR002328">
    <property type="entry name" value="ADH_Zn_CS"/>
</dbReference>
<evidence type="ECO:0000256" key="5">
    <source>
        <dbReference type="ARBA" id="ARBA00023002"/>
    </source>
</evidence>
<dbReference type="SUPFAM" id="SSF50129">
    <property type="entry name" value="GroES-like"/>
    <property type="match status" value="1"/>
</dbReference>
<dbReference type="CDD" id="cd05285">
    <property type="entry name" value="sorbitol_DH"/>
    <property type="match status" value="1"/>
</dbReference>
<dbReference type="PANTHER" id="PTHR43161:SF9">
    <property type="entry name" value="SORBITOL DEHYDROGENASE"/>
    <property type="match status" value="1"/>
</dbReference>
<evidence type="ECO:0000313" key="9">
    <source>
        <dbReference type="Proteomes" id="UP001589896"/>
    </source>
</evidence>
<dbReference type="InterPro" id="IPR013154">
    <property type="entry name" value="ADH-like_N"/>
</dbReference>
<organism evidence="8 9">
    <name type="scientific">Lysobacter korlensis</name>
    <dbReference type="NCBI Taxonomy" id="553636"/>
    <lineage>
        <taxon>Bacteria</taxon>
        <taxon>Pseudomonadati</taxon>
        <taxon>Pseudomonadota</taxon>
        <taxon>Gammaproteobacteria</taxon>
        <taxon>Lysobacterales</taxon>
        <taxon>Lysobacteraceae</taxon>
        <taxon>Lysobacter</taxon>
    </lineage>
</organism>
<evidence type="ECO:0000313" key="8">
    <source>
        <dbReference type="EMBL" id="MFC0678569.1"/>
    </source>
</evidence>
<evidence type="ECO:0000256" key="6">
    <source>
        <dbReference type="RuleBase" id="RU361277"/>
    </source>
</evidence>
<dbReference type="SMART" id="SM00829">
    <property type="entry name" value="PKS_ER"/>
    <property type="match status" value="1"/>
</dbReference>
<keyword evidence="4 6" id="KW-0862">Zinc</keyword>
<dbReference type="Gene3D" id="3.40.50.720">
    <property type="entry name" value="NAD(P)-binding Rossmann-like Domain"/>
    <property type="match status" value="1"/>
</dbReference>
<dbReference type="RefSeq" id="WP_386668539.1">
    <property type="nucleotide sequence ID" value="NZ_JBHLTG010000002.1"/>
</dbReference>
<evidence type="ECO:0000256" key="2">
    <source>
        <dbReference type="ARBA" id="ARBA00008072"/>
    </source>
</evidence>